<reference evidence="1 2" key="1">
    <citation type="submission" date="2019-12" db="EMBL/GenBank/DDBJ databases">
        <authorList>
            <person name="Huq M.A."/>
        </authorList>
    </citation>
    <scope>NUCLEOTIDE SEQUENCE [LARGE SCALE GENOMIC DNA]</scope>
    <source>
        <strain evidence="1 2">MAH-34</strain>
    </source>
</reference>
<organism evidence="1 2">
    <name type="scientific">Paenibacillus anseongense</name>
    <dbReference type="NCBI Taxonomy" id="2682845"/>
    <lineage>
        <taxon>Bacteria</taxon>
        <taxon>Bacillati</taxon>
        <taxon>Bacillota</taxon>
        <taxon>Bacilli</taxon>
        <taxon>Bacillales</taxon>
        <taxon>Paenibacillaceae</taxon>
        <taxon>Paenibacillus</taxon>
    </lineage>
</organism>
<sequence>MIELQSSSLLDLLPENLRSDSTLSAAAKAIDQELQSITASIHKLSYFDRFDTLTDEEVNELAWQFHVDFYDPTLPIEQRRELIKKSFAWHKRKGTASAVEELVTTIFGDGKVEEWYEYGGDPFYFKVITNNPTATNEQAEKFLEALNSVKNIRSRLDAIQVSIADSMNLYFGGVVHIGDFITLRQVT</sequence>
<name>A0ABW9U3Q4_9BACL</name>
<proteinExistence type="predicted"/>
<accession>A0ABW9U3Q4</accession>
<comment type="caution">
    <text evidence="1">The sequence shown here is derived from an EMBL/GenBank/DDBJ whole genome shotgun (WGS) entry which is preliminary data.</text>
</comment>
<evidence type="ECO:0000313" key="2">
    <source>
        <dbReference type="Proteomes" id="UP000467637"/>
    </source>
</evidence>
<evidence type="ECO:0000313" key="1">
    <source>
        <dbReference type="EMBL" id="MVQ33719.1"/>
    </source>
</evidence>
<dbReference type="NCBIfam" id="TIGR01634">
    <property type="entry name" value="tail_P2_I"/>
    <property type="match status" value="1"/>
</dbReference>
<dbReference type="Proteomes" id="UP000467637">
    <property type="component" value="Unassembled WGS sequence"/>
</dbReference>
<keyword evidence="2" id="KW-1185">Reference proteome</keyword>
<dbReference type="RefSeq" id="WP_157317838.1">
    <property type="nucleotide sequence ID" value="NZ_WSEM01000004.1"/>
</dbReference>
<gene>
    <name evidence="1" type="ORF">GON05_03545</name>
</gene>
<dbReference type="Pfam" id="PF09684">
    <property type="entry name" value="Tail_P2_I"/>
    <property type="match status" value="1"/>
</dbReference>
<dbReference type="InterPro" id="IPR006521">
    <property type="entry name" value="Tail_protein_I"/>
</dbReference>
<protein>
    <submittedName>
        <fullName evidence="1">Phage tail protein I</fullName>
    </submittedName>
</protein>
<dbReference type="EMBL" id="WSEM01000004">
    <property type="protein sequence ID" value="MVQ33719.1"/>
    <property type="molecule type" value="Genomic_DNA"/>
</dbReference>